<dbReference type="AlphaFoldDB" id="D3SLN5"/>
<proteinExistence type="predicted"/>
<dbReference type="eggNOG" id="COG1100">
    <property type="taxonomic scope" value="Bacteria"/>
</dbReference>
<dbReference type="PANTHER" id="PTHR42708">
    <property type="entry name" value="ATP/GTP-BINDING PROTEIN-RELATED"/>
    <property type="match status" value="1"/>
</dbReference>
<dbReference type="InterPro" id="IPR027417">
    <property type="entry name" value="P-loop_NTPase"/>
</dbReference>
<dbReference type="GO" id="GO:0003924">
    <property type="term" value="F:GTPase activity"/>
    <property type="evidence" value="ECO:0007669"/>
    <property type="project" value="InterPro"/>
</dbReference>
<name>D3SLN5_THEAH</name>
<sequence length="190" mass="21413">MLIDTERGIVRLKVVYYGPAMSGKTTNLEKLASLEGLSMTKIDTAGERTLVFDFATKKVPLGKLNVSFALYTVPGQDIYRDMRLTVLKGVDGLVFVADSSAKRLEENKRFLELLRMDLPRVGKTYGQVPIVIQYNKMDLPDALDYYLLERELNVDRWSSVCASAIRGEGVRETFDLLEGLLLARLERLMG</sequence>
<dbReference type="OrthoDB" id="9779858at2"/>
<dbReference type="InterPro" id="IPR006689">
    <property type="entry name" value="Small_GTPase_ARF/SAR"/>
</dbReference>
<reference evidence="4" key="1">
    <citation type="journal article" date="2010" name="Stand. Genomic Sci.">
        <title>Complete genome sequence of Thermocrinis albus type strain (HI 11/12T).</title>
        <authorList>
            <person name="Wirth R."/>
            <person name="Sikorski J."/>
            <person name="Brambilla E."/>
            <person name="Misra M."/>
            <person name="Lapidus A."/>
            <person name="Copeland A."/>
            <person name="Nolan M."/>
            <person name="Lucas S."/>
            <person name="Chen F."/>
            <person name="Tice H."/>
            <person name="Cheng J.F."/>
            <person name="Han C."/>
            <person name="Detter J.C."/>
            <person name="Tapia R."/>
            <person name="Bruce D."/>
            <person name="Goodwin L."/>
            <person name="Pitluck S."/>
            <person name="Pati A."/>
            <person name="Anderson I."/>
            <person name="Ivanova N."/>
            <person name="Mavromatis K."/>
            <person name="Mikhailova N."/>
            <person name="Chen A."/>
            <person name="Palaniappan K."/>
            <person name="Bilek Y."/>
            <person name="Hader T."/>
            <person name="Land M."/>
            <person name="Hauser L."/>
            <person name="Chang Y.J."/>
            <person name="Jeffries C.D."/>
            <person name="Tindall B.J."/>
            <person name="Rohde M."/>
            <person name="Goker M."/>
            <person name="Bristow J."/>
            <person name="Eisen J.A."/>
            <person name="Markowitz V."/>
            <person name="Hugenholtz P."/>
            <person name="Kyrpides N.C."/>
            <person name="Klenk H.P."/>
        </authorList>
    </citation>
    <scope>NUCLEOTIDE SEQUENCE [LARGE SCALE GENOMIC DNA]</scope>
    <source>
        <strain evidence="4">DSM 14484 / JCM 11386 / HI 11/12</strain>
    </source>
</reference>
<dbReference type="SUPFAM" id="SSF52540">
    <property type="entry name" value="P-loop containing nucleoside triphosphate hydrolases"/>
    <property type="match status" value="1"/>
</dbReference>
<keyword evidence="1" id="KW-0547">Nucleotide-binding</keyword>
<dbReference type="Pfam" id="PF00025">
    <property type="entry name" value="Arf"/>
    <property type="match status" value="1"/>
</dbReference>
<dbReference type="Proteomes" id="UP000002043">
    <property type="component" value="Chromosome"/>
</dbReference>
<dbReference type="RefSeq" id="WP_012992071.1">
    <property type="nucleotide sequence ID" value="NC_013894.1"/>
</dbReference>
<organism evidence="3 4">
    <name type="scientific">Thermocrinis albus (strain DSM 14484 / JCM 11386 / HI 11/12)</name>
    <dbReference type="NCBI Taxonomy" id="638303"/>
    <lineage>
        <taxon>Bacteria</taxon>
        <taxon>Pseudomonadati</taxon>
        <taxon>Aquificota</taxon>
        <taxon>Aquificia</taxon>
        <taxon>Aquificales</taxon>
        <taxon>Aquificaceae</taxon>
        <taxon>Thermocrinis</taxon>
    </lineage>
</organism>
<dbReference type="InterPro" id="IPR052705">
    <property type="entry name" value="Gliding_Motility_GTPase"/>
</dbReference>
<dbReference type="EMBL" id="CP001931">
    <property type="protein sequence ID" value="ADC89665.1"/>
    <property type="molecule type" value="Genomic_DNA"/>
</dbReference>
<accession>D3SLN5</accession>
<dbReference type="KEGG" id="tal:Thal_1033"/>
<evidence type="ECO:0000313" key="3">
    <source>
        <dbReference type="EMBL" id="ADC89665.1"/>
    </source>
</evidence>
<evidence type="ECO:0000256" key="1">
    <source>
        <dbReference type="ARBA" id="ARBA00022741"/>
    </source>
</evidence>
<dbReference type="GO" id="GO:0005525">
    <property type="term" value="F:GTP binding"/>
    <property type="evidence" value="ECO:0007669"/>
    <property type="project" value="UniProtKB-KW"/>
</dbReference>
<protein>
    <submittedName>
        <fullName evidence="3">GTPase-like protein</fullName>
    </submittedName>
</protein>
<dbReference type="HOGENOM" id="CLU_077110_0_0_0"/>
<evidence type="ECO:0000313" key="4">
    <source>
        <dbReference type="Proteomes" id="UP000002043"/>
    </source>
</evidence>
<gene>
    <name evidence="3" type="ordered locus">Thal_1033</name>
</gene>
<keyword evidence="2" id="KW-0342">GTP-binding</keyword>
<dbReference type="PANTHER" id="PTHR42708:SF1">
    <property type="entry name" value="GLIDING MOTILITY PROTEIN MGLA"/>
    <property type="match status" value="1"/>
</dbReference>
<evidence type="ECO:0000256" key="2">
    <source>
        <dbReference type="ARBA" id="ARBA00023134"/>
    </source>
</evidence>
<keyword evidence="4" id="KW-1185">Reference proteome</keyword>
<dbReference type="STRING" id="638303.Thal_1033"/>
<dbReference type="Gene3D" id="3.40.50.300">
    <property type="entry name" value="P-loop containing nucleotide triphosphate hydrolases"/>
    <property type="match status" value="1"/>
</dbReference>